<accession>A0A218WNL2</accession>
<feature type="compositionally biased region" description="Low complexity" evidence="1">
    <location>
        <begin position="55"/>
        <end position="72"/>
    </location>
</feature>
<comment type="caution">
    <text evidence="2">The sequence shown here is derived from an EMBL/GenBank/DDBJ whole genome shotgun (WGS) entry which is preliminary data.</text>
</comment>
<dbReference type="Proteomes" id="UP000197138">
    <property type="component" value="Unassembled WGS sequence"/>
</dbReference>
<sequence length="78" mass="7998">MFQQSSYRNRSDGTGTWTVSGGLQARVGASILPFPDEVVGVAAGAGAGRGGAGGWSSSWSQSSRRLQQQLVAVGGKEQ</sequence>
<dbReference type="AlphaFoldDB" id="A0A218WNL2"/>
<protein>
    <submittedName>
        <fullName evidence="2">Uncharacterized protein</fullName>
    </submittedName>
</protein>
<evidence type="ECO:0000313" key="3">
    <source>
        <dbReference type="Proteomes" id="UP000197138"/>
    </source>
</evidence>
<organism evidence="2 3">
    <name type="scientific">Punica granatum</name>
    <name type="common">Pomegranate</name>
    <dbReference type="NCBI Taxonomy" id="22663"/>
    <lineage>
        <taxon>Eukaryota</taxon>
        <taxon>Viridiplantae</taxon>
        <taxon>Streptophyta</taxon>
        <taxon>Embryophyta</taxon>
        <taxon>Tracheophyta</taxon>
        <taxon>Spermatophyta</taxon>
        <taxon>Magnoliopsida</taxon>
        <taxon>eudicotyledons</taxon>
        <taxon>Gunneridae</taxon>
        <taxon>Pentapetalae</taxon>
        <taxon>rosids</taxon>
        <taxon>malvids</taxon>
        <taxon>Myrtales</taxon>
        <taxon>Lythraceae</taxon>
        <taxon>Punica</taxon>
    </lineage>
</organism>
<gene>
    <name evidence="2" type="ORF">CDL15_Pgr013279</name>
</gene>
<feature type="region of interest" description="Disordered" evidence="1">
    <location>
        <begin position="43"/>
        <end position="78"/>
    </location>
</feature>
<evidence type="ECO:0000256" key="1">
    <source>
        <dbReference type="SAM" id="MobiDB-lite"/>
    </source>
</evidence>
<feature type="compositionally biased region" description="Gly residues" evidence="1">
    <location>
        <begin position="43"/>
        <end position="54"/>
    </location>
</feature>
<reference evidence="3" key="1">
    <citation type="journal article" date="2017" name="Plant J.">
        <title>The pomegranate (Punica granatum L.) genome and the genomics of punicalagin biosynthesis.</title>
        <authorList>
            <person name="Qin G."/>
            <person name="Xu C."/>
            <person name="Ming R."/>
            <person name="Tang H."/>
            <person name="Guyot R."/>
            <person name="Kramer E.M."/>
            <person name="Hu Y."/>
            <person name="Yi X."/>
            <person name="Qi Y."/>
            <person name="Xu X."/>
            <person name="Gao Z."/>
            <person name="Pan H."/>
            <person name="Jian J."/>
            <person name="Tian Y."/>
            <person name="Yue Z."/>
            <person name="Xu Y."/>
        </authorList>
    </citation>
    <scope>NUCLEOTIDE SEQUENCE [LARGE SCALE GENOMIC DNA]</scope>
    <source>
        <strain evidence="3">cv. Dabenzi</strain>
    </source>
</reference>
<name>A0A218WNL2_PUNGR</name>
<dbReference type="EMBL" id="MTKT01003779">
    <property type="protein sequence ID" value="OWM74375.1"/>
    <property type="molecule type" value="Genomic_DNA"/>
</dbReference>
<evidence type="ECO:0000313" key="2">
    <source>
        <dbReference type="EMBL" id="OWM74375.1"/>
    </source>
</evidence>
<proteinExistence type="predicted"/>